<sequence length="180" mass="20592">MESPLLSNDDEHIVDIDMTADDYASLIYTLVSIPIAIALNSIEFVMTLVQIVVAILVVKGTKGEYPEATWILVYAYGSIANLPILCWRFWQIRHPVSHLRINRVMFRLRTIFECFFAGWFVVFFWVFVCSSSSLDHSSQLFWLCVVFLVFGCIRYVLPMVICAATCCCVFMTLCFNAVNT</sequence>
<proteinExistence type="predicted"/>
<feature type="transmembrane region" description="Helical" evidence="1">
    <location>
        <begin position="70"/>
        <end position="90"/>
    </location>
</feature>
<protein>
    <submittedName>
        <fullName evidence="4">E3 ubiquitin-protein ligase</fullName>
    </submittedName>
    <submittedName>
        <fullName evidence="3">T16N11.13 protein</fullName>
    </submittedName>
</protein>
<gene>
    <name evidence="3" type="primary">T16N11.13</name>
    <name evidence="2 4" type="ordered locus">At1g15625</name>
</gene>
<reference evidence="4" key="4">
    <citation type="submission" date="2016-05" db="EMBL/GenBank/DDBJ databases">
        <authorList>
            <person name="Krishnakumar V."/>
            <person name="Cheng C.-Y."/>
            <person name="Chan A.P."/>
            <person name="Schobel S."/>
            <person name="Kim M."/>
            <person name="Ferlanti E.S."/>
            <person name="Belyaeva I."/>
            <person name="Rosen B.D."/>
            <person name="Micklem G."/>
            <person name="Miller J.R."/>
            <person name="Vaughn M."/>
            <person name="Town C.D."/>
        </authorList>
    </citation>
    <scope>NUCLEOTIDE SEQUENCE</scope>
</reference>
<evidence type="ECO:0000313" key="2">
    <source>
        <dbReference type="Araport" id="AT1G15625"/>
    </source>
</evidence>
<dbReference type="PANTHER" id="PTHR46225:SF13">
    <property type="entry name" value="E3 UBIQUITIN-PROTEIN LIGASE-RELATED"/>
    <property type="match status" value="1"/>
</dbReference>
<feature type="transmembrane region" description="Helical" evidence="1">
    <location>
        <begin position="26"/>
        <end position="58"/>
    </location>
</feature>
<dbReference type="Araport" id="AT1G15625"/>
<keyword evidence="1" id="KW-0812">Transmembrane</keyword>
<dbReference type="AlphaFoldDB" id="Q9M9D3"/>
<dbReference type="ExpressionAtlas" id="Q9M9D3">
    <property type="expression patterns" value="baseline and differential"/>
</dbReference>
<keyword evidence="1" id="KW-1133">Transmembrane helix</keyword>
<evidence type="ECO:0000313" key="5">
    <source>
        <dbReference type="Proteomes" id="UP000006548"/>
    </source>
</evidence>
<accession>Q9M9D3</accession>
<evidence type="ECO:0000313" key="4">
    <source>
        <dbReference type="EMBL" id="ANM60029.1"/>
    </source>
</evidence>
<reference evidence="5" key="5">
    <citation type="journal article" date="2017" name="Plant J.">
        <title>Araport11: a complete reannotation of the Arabidopsis thaliana reference genome.</title>
        <authorList>
            <person name="Cheng C.Y."/>
            <person name="Krishnakumar V."/>
            <person name="Chan A.P."/>
            <person name="Thibaud-Nissen F."/>
            <person name="Schobel S."/>
            <person name="Town C.D."/>
        </authorList>
    </citation>
    <scope>GENOME REANNOTATION</scope>
    <source>
        <strain evidence="5">cv. Columbia</strain>
    </source>
</reference>
<evidence type="ECO:0000256" key="1">
    <source>
        <dbReference type="SAM" id="Phobius"/>
    </source>
</evidence>
<dbReference type="Proteomes" id="UP000006548">
    <property type="component" value="Chromosome 1"/>
</dbReference>
<organism evidence="3">
    <name type="scientific">Arabidopsis thaliana</name>
    <name type="common">Mouse-ear cress</name>
    <dbReference type="NCBI Taxonomy" id="3702"/>
    <lineage>
        <taxon>Eukaryota</taxon>
        <taxon>Viridiplantae</taxon>
        <taxon>Streptophyta</taxon>
        <taxon>Embryophyta</taxon>
        <taxon>Tracheophyta</taxon>
        <taxon>Spermatophyta</taxon>
        <taxon>Magnoliopsida</taxon>
        <taxon>eudicotyledons</taxon>
        <taxon>Gunneridae</taxon>
        <taxon>Pentapetalae</taxon>
        <taxon>rosids</taxon>
        <taxon>malvids</taxon>
        <taxon>Brassicales</taxon>
        <taxon>Brassicaceae</taxon>
        <taxon>Camelineae</taxon>
        <taxon>Arabidopsis</taxon>
    </lineage>
</organism>
<dbReference type="RefSeq" id="NP_001322342.1">
    <property type="nucleotide sequence ID" value="NM_001332177.1"/>
</dbReference>
<reference evidence="4" key="3">
    <citation type="submission" date="2011-02" db="EMBL/GenBank/DDBJ databases">
        <authorList>
            <consortium name="TAIR"/>
            <person name="Swarbreck D."/>
            <person name="Lamesch P."/>
            <person name="Wilks C."/>
            <person name="Huala E."/>
        </authorList>
    </citation>
    <scope>NUCLEOTIDE SEQUENCE</scope>
</reference>
<keyword evidence="1" id="KW-0472">Membrane</keyword>
<dbReference type="PANTHER" id="PTHR46225">
    <property type="entry name" value="C3H4 TYPE ZINC FINGER PROTEIN"/>
    <property type="match status" value="1"/>
</dbReference>
<dbReference type="EMBL" id="CP002684">
    <property type="protein sequence ID" value="ANM60029.1"/>
    <property type="molecule type" value="Genomic_DNA"/>
</dbReference>
<evidence type="ECO:0000313" key="3">
    <source>
        <dbReference type="EMBL" id="AAF71985.1"/>
    </source>
</evidence>
<dbReference type="OMA" id="ICAATCC"/>
<dbReference type="PIR" id="C86290">
    <property type="entry name" value="C86290"/>
</dbReference>
<dbReference type="STRING" id="3702.Q9M9D3"/>
<dbReference type="TAIR" id="AT1G15625"/>
<dbReference type="EMBL" id="AC013453">
    <property type="protein sequence ID" value="AAF71985.1"/>
    <property type="molecule type" value="Genomic_DNA"/>
</dbReference>
<dbReference type="GeneID" id="28717242"/>
<dbReference type="KEGG" id="ath:AT1G15625"/>
<feature type="transmembrane region" description="Helical" evidence="1">
    <location>
        <begin position="110"/>
        <end position="128"/>
    </location>
</feature>
<reference evidence="4 5" key="1">
    <citation type="journal article" date="2000" name="Nature">
        <title>Sequence and analysis of chromosome 1 of the plant Arabidopsis thaliana.</title>
        <authorList>
            <person name="Theologis A."/>
            <person name="Ecker J.R."/>
            <person name="Palm C.J."/>
            <person name="Federspiel N.A."/>
            <person name="Kaul S."/>
            <person name="White O."/>
            <person name="Alonso J."/>
            <person name="Altafi H."/>
            <person name="Araujo R."/>
            <person name="Bowman C.L."/>
            <person name="Brooks S.Y."/>
            <person name="Buehler E."/>
            <person name="Chan A."/>
            <person name="Chao Q."/>
            <person name="Chen H."/>
            <person name="Cheuk R.F."/>
            <person name="Chin C.W."/>
            <person name="Chung M.K."/>
            <person name="Conn L."/>
            <person name="Conway A.B."/>
            <person name="Conway A.R."/>
            <person name="Creasy T.H."/>
            <person name="Dewar K."/>
            <person name="Dunn P."/>
            <person name="Etgu P."/>
            <person name="Feldblyum T.V."/>
            <person name="Feng J."/>
            <person name="Fong B."/>
            <person name="Fujii C.Y."/>
            <person name="Gill J.E."/>
            <person name="Goldsmith A.D."/>
            <person name="Haas B."/>
            <person name="Hansen N.F."/>
            <person name="Hughes B."/>
            <person name="Huizar L."/>
            <person name="Hunter J.L."/>
            <person name="Jenkins J."/>
            <person name="Johnson-Hopson C."/>
            <person name="Khan S."/>
            <person name="Khaykin E."/>
            <person name="Kim C.J."/>
            <person name="Koo H.L."/>
            <person name="Kremenetskaia I."/>
            <person name="Kurtz D.B."/>
            <person name="Kwan A."/>
            <person name="Lam B."/>
            <person name="Langin-Hooper S."/>
            <person name="Lee A."/>
            <person name="Lee J.M."/>
            <person name="Lenz C.A."/>
            <person name="Li J.H."/>
            <person name="Li Y."/>
            <person name="Lin X."/>
            <person name="Liu S.X."/>
            <person name="Liu Z.A."/>
            <person name="Luros J.S."/>
            <person name="Maiti R."/>
            <person name="Marziali A."/>
            <person name="Militscher J."/>
            <person name="Miranda M."/>
            <person name="Nguyen M."/>
            <person name="Nierman W.C."/>
            <person name="Osborne B.I."/>
            <person name="Pai G."/>
            <person name="Peterson J."/>
            <person name="Pham P.K."/>
            <person name="Rizzo M."/>
            <person name="Rooney T."/>
            <person name="Rowley D."/>
            <person name="Sakano H."/>
            <person name="Salzberg S.L."/>
            <person name="Schwartz J.R."/>
            <person name="Shinn P."/>
            <person name="Southwick A.M."/>
            <person name="Sun H."/>
            <person name="Tallon L.J."/>
            <person name="Tambunga G."/>
            <person name="Toriumi M.J."/>
            <person name="Town C.D."/>
            <person name="Utterback T."/>
            <person name="Van Aken S."/>
            <person name="Vaysberg M."/>
            <person name="Vysotskaia V.S."/>
            <person name="Walker M."/>
            <person name="Wu D."/>
            <person name="Yu G."/>
            <person name="Fraser C.M."/>
            <person name="Venter J.C."/>
            <person name="Davis R.W."/>
        </authorList>
    </citation>
    <scope>NUCLEOTIDE SEQUENCE [LARGE SCALE GENOMIC DNA]</scope>
    <source>
        <strain evidence="5">cv. Columbia</strain>
    </source>
</reference>
<dbReference type="SMR" id="Q9M9D3"/>
<name>Q9M9D3_ARATH</name>
<keyword evidence="5" id="KW-1185">Reference proteome</keyword>
<reference evidence="3" key="2">
    <citation type="submission" date="2000-05" db="EMBL/GenBank/DDBJ databases">
        <authorList>
            <person name="Federspiel N.A."/>
            <person name="Palm C.J."/>
            <person name="Conway A.B."/>
            <person name="Conn L."/>
            <person name="Hansen N.F."/>
            <person name="Altafi H."/>
            <person name="Araujo R."/>
            <person name="Huizar L."/>
            <person name="Rowley D."/>
            <person name="Buehler E."/>
            <person name="Dunn P."/>
            <person name="Gonzalez A."/>
            <person name="Kremenetskaia I."/>
            <person name="Kim C."/>
            <person name="Lenz C."/>
            <person name="Li J."/>
            <person name="Liu S."/>
            <person name="Luros S."/>
            <person name="Schwartz J."/>
            <person name="Shinn P."/>
            <person name="Toriumi M."/>
            <person name="Vysotskaia V.S."/>
            <person name="Walker M."/>
            <person name="Yu G."/>
            <person name="Ecker J."/>
            <person name="Theologis A."/>
            <person name="Davis R.W."/>
        </authorList>
    </citation>
    <scope>NUCLEOTIDE SEQUENCE</scope>
</reference>
<feature type="transmembrane region" description="Helical" evidence="1">
    <location>
        <begin position="140"/>
        <end position="173"/>
    </location>
</feature>